<dbReference type="Pfam" id="PF00884">
    <property type="entry name" value="Sulfatase"/>
    <property type="match status" value="1"/>
</dbReference>
<feature type="signal peptide" evidence="6">
    <location>
        <begin position="1"/>
        <end position="15"/>
    </location>
</feature>
<dbReference type="PANTHER" id="PTHR42693">
    <property type="entry name" value="ARYLSULFATASE FAMILY MEMBER"/>
    <property type="match status" value="1"/>
</dbReference>
<feature type="region of interest" description="Disordered" evidence="5">
    <location>
        <begin position="30"/>
        <end position="73"/>
    </location>
</feature>
<dbReference type="InterPro" id="IPR017850">
    <property type="entry name" value="Alkaline_phosphatase_core_sf"/>
</dbReference>
<name>A0A8J2SDB5_9STRA</name>
<evidence type="ECO:0000256" key="3">
    <source>
        <dbReference type="ARBA" id="ARBA00022801"/>
    </source>
</evidence>
<keyword evidence="4" id="KW-0106">Calcium</keyword>
<dbReference type="EMBL" id="CAKKNE010000002">
    <property type="protein sequence ID" value="CAH0367107.1"/>
    <property type="molecule type" value="Genomic_DNA"/>
</dbReference>
<comment type="caution">
    <text evidence="8">The sequence shown here is derived from an EMBL/GenBank/DDBJ whole genome shotgun (WGS) entry which is preliminary data.</text>
</comment>
<dbReference type="PANTHER" id="PTHR42693:SF33">
    <property type="entry name" value="ARYLSULFATASE"/>
    <property type="match status" value="1"/>
</dbReference>
<dbReference type="InterPro" id="IPR050738">
    <property type="entry name" value="Sulfatase"/>
</dbReference>
<reference evidence="8" key="1">
    <citation type="submission" date="2021-11" db="EMBL/GenBank/DDBJ databases">
        <authorList>
            <consortium name="Genoscope - CEA"/>
            <person name="William W."/>
        </authorList>
    </citation>
    <scope>NUCLEOTIDE SEQUENCE</scope>
</reference>
<keyword evidence="2" id="KW-0479">Metal-binding</keyword>
<dbReference type="Gene3D" id="3.40.720.10">
    <property type="entry name" value="Alkaline Phosphatase, subunit A"/>
    <property type="match status" value="1"/>
</dbReference>
<evidence type="ECO:0000256" key="2">
    <source>
        <dbReference type="ARBA" id="ARBA00022723"/>
    </source>
</evidence>
<feature type="domain" description="Sulfatase N-terminal" evidence="7">
    <location>
        <begin position="75"/>
        <end position="464"/>
    </location>
</feature>
<evidence type="ECO:0000313" key="8">
    <source>
        <dbReference type="EMBL" id="CAH0367107.1"/>
    </source>
</evidence>
<proteinExistence type="inferred from homology"/>
<dbReference type="AlphaFoldDB" id="A0A8J2SDB5"/>
<evidence type="ECO:0000256" key="6">
    <source>
        <dbReference type="SAM" id="SignalP"/>
    </source>
</evidence>
<dbReference type="InterPro" id="IPR000917">
    <property type="entry name" value="Sulfatase_N"/>
</dbReference>
<evidence type="ECO:0000256" key="1">
    <source>
        <dbReference type="ARBA" id="ARBA00008779"/>
    </source>
</evidence>
<comment type="similarity">
    <text evidence="1">Belongs to the sulfatase family.</text>
</comment>
<keyword evidence="6" id="KW-0732">Signal</keyword>
<keyword evidence="3" id="KW-0378">Hydrolase</keyword>
<evidence type="ECO:0000256" key="4">
    <source>
        <dbReference type="ARBA" id="ARBA00022837"/>
    </source>
</evidence>
<protein>
    <recommendedName>
        <fullName evidence="7">Sulfatase N-terminal domain-containing protein</fullName>
    </recommendedName>
</protein>
<feature type="chain" id="PRO_5035284014" description="Sulfatase N-terminal domain-containing protein" evidence="6">
    <location>
        <begin position="16"/>
        <end position="638"/>
    </location>
</feature>
<dbReference type="PROSITE" id="PS00523">
    <property type="entry name" value="SULFATASE_1"/>
    <property type="match status" value="1"/>
</dbReference>
<evidence type="ECO:0000313" key="9">
    <source>
        <dbReference type="Proteomes" id="UP000789595"/>
    </source>
</evidence>
<dbReference type="GO" id="GO:0004065">
    <property type="term" value="F:arylsulfatase activity"/>
    <property type="evidence" value="ECO:0007669"/>
    <property type="project" value="TreeGrafter"/>
</dbReference>
<gene>
    <name evidence="8" type="ORF">PECAL_2P01120</name>
</gene>
<evidence type="ECO:0000256" key="5">
    <source>
        <dbReference type="SAM" id="MobiDB-lite"/>
    </source>
</evidence>
<dbReference type="SUPFAM" id="SSF53649">
    <property type="entry name" value="Alkaline phosphatase-like"/>
    <property type="match status" value="1"/>
</dbReference>
<dbReference type="InterPro" id="IPR024607">
    <property type="entry name" value="Sulfatase_CS"/>
</dbReference>
<dbReference type="Proteomes" id="UP000789595">
    <property type="component" value="Unassembled WGS sequence"/>
</dbReference>
<accession>A0A8J2SDB5</accession>
<organism evidence="8 9">
    <name type="scientific">Pelagomonas calceolata</name>
    <dbReference type="NCBI Taxonomy" id="35677"/>
    <lineage>
        <taxon>Eukaryota</taxon>
        <taxon>Sar</taxon>
        <taxon>Stramenopiles</taxon>
        <taxon>Ochrophyta</taxon>
        <taxon>Pelagophyceae</taxon>
        <taxon>Pelagomonadales</taxon>
        <taxon>Pelagomonadaceae</taxon>
        <taxon>Pelagomonas</taxon>
    </lineage>
</organism>
<dbReference type="GO" id="GO:0046872">
    <property type="term" value="F:metal ion binding"/>
    <property type="evidence" value="ECO:0007669"/>
    <property type="project" value="UniProtKB-KW"/>
</dbReference>
<evidence type="ECO:0000259" key="7">
    <source>
        <dbReference type="Pfam" id="PF00884"/>
    </source>
</evidence>
<dbReference type="OrthoDB" id="103349at2759"/>
<feature type="compositionally biased region" description="Basic residues" evidence="5">
    <location>
        <begin position="51"/>
        <end position="68"/>
    </location>
</feature>
<sequence>MRCLCVAVLLGSAVADDFREHLARLRQRAIDAKHERQQPPPTPLAPGVGRNRTRHDSQRRRPPATRRQRSPEARPNVLFLLADDLAKSAISAYESHLARDLRTPRIDSIAKEGALFTNAFVPNSLCTPSRLTILTGLHAHESGVRTLSGTASGPFNHITGSGPGRWKHVAAGAQSYPAVLRAAGYATAQAGKFAAGFEHIGAAAFAHFRPFRELTYRDTAFCAGWPAACRPLPQRRGLESAAIAAELEAWIAAQTGPFYAEADFYAAHDPWGSDPSDRAKFVATHFAEPASLYHEWGGAGAAGHVRAAAEAARRHHAGLFDYKLGPTRAYRCRGCLVSQAVQKLSAENLRRLKRPPEDAVARRNATYQAIATVYSRTVLGLDRAVGRLLDAVEPARHSTVVVFASDQGIFLGEHGRIDKRLAYEEAMAFPLIIRYPPLVRPGSSVDALVASFDVGLTVLDLAGAAYPERYAARLPGSSLVPLLRGDTGGPRTAHYYRYFQHAAAVPGHVAVRAGGLKLIFWYAHDCSHVIRDDDATRPPRPRKSRGAWNGTAVPLVDDAWELFDLEADPAEMRNVWATPAYRSRRCEALIALLDAKHDARDDDERYCPEAVQQGTALGAPGRKGQVTVGELCGTRRRA</sequence>
<keyword evidence="9" id="KW-1185">Reference proteome</keyword>